<evidence type="ECO:0000256" key="9">
    <source>
        <dbReference type="ARBA" id="ARBA00022840"/>
    </source>
</evidence>
<evidence type="ECO:0000313" key="17">
    <source>
        <dbReference type="Proteomes" id="UP000242875"/>
    </source>
</evidence>
<dbReference type="GO" id="GO:0005737">
    <property type="term" value="C:cytoplasm"/>
    <property type="evidence" value="ECO:0007669"/>
    <property type="project" value="UniProtKB-SubCell"/>
</dbReference>
<keyword evidence="4" id="KW-0963">Cytoplasm</keyword>
<comment type="subcellular location">
    <subcellularLocation>
        <location evidence="1">Cytoplasm</location>
    </subcellularLocation>
</comment>
<sequence>MTTPDSPPTRPRRANPISAKNTVNNNAPVTIGTLGQGSPSLGSPISSTQGSDPIASLSGMEGVQDSQHLGETPERGRTGKTSGENSPEHSLARQGSGSEKHIISPYSFNATPTVNVHKASSPPSTSPPTPLGTIGNTISTSPNASSFLRRHHSLSRLSHKTSSPRSTMHTSDQDKAAAASYALLRSGSVNTQQAQHQQAPDRAGELSQGGQPSKSSSKSGSSPTSLHRSPTSSSGYFHSAQRHLSPTLKPHSTRQLGEGMAGLSLDDQEGGSIPRAATAPQPLPQLQQQSGGYFGNVDPQQYQQPQPTISSSVIQTPGGTSFQTVMTPGGSIKTSKDRNTFKAAMNKFVGSFSDLLTPGSRVGRDRSDSAAASYSPFSTHDGSWGSNNANNSEQDPSMDISGPYNARHVTHVGFNPVTGEFTGLPAHWQKLLQSSGITRQEQEEHPQAVLDIIGFYREHEAPDGSLGVANDIWDKFAVNSRAKEPVAVPGTMAMPSNAVAATARGTGTQGLSSQTQGMLQPSSQTSSRYSQQSSAHSGSPGSGSPLAHSFLSAEQTSRPESMGNDGGEQPVKYVGEAPGRVVKQSQGSKEREPDDRKLKSTDYRDSQQAQNASFQTSSHSSAPLTPKFENPRPPPLPPIETSTGGSLGPMSARTERDRTEYYHPPPATSATQHLAKDRSLLVTPSQTLPITTPITNPARQPFAQALERKLSQRTQKAQQQAEQQGVSRSGTTGSSSLSKSNTAESANQTLSKYKPGPIPEIPPYKPKAKPAASTGAAPADASASPAGQHSARRREKEKRNAVKDAEILERLQKICSTGDPNRYYKDMVKIGQGASGGVFTSHQIRTNSLVAIKQMNLEQQAKKDLIINEILVMKESKHKNIVNYIDSYLWHGDLWVVMEYMEGGSLTDVVTANIMTEGQIAAVCRETLEGLVHLHSKGVIHRDIKSDNVLLSLTGEIKLTDFGYCAQLNETNGKRTTMVGTPYWMAPEVVTRREYGPRIDIWSLGIMAIEMIEGEPPYLNENPLRALYLIATNGTPALQNPDALSPVFRDFLVQCLEVDAERRPGAKEMLRHPFLKKSDPLITLAPLIRAARESARQQS</sequence>
<dbReference type="PROSITE" id="PS00107">
    <property type="entry name" value="PROTEIN_KINASE_ATP"/>
    <property type="match status" value="1"/>
</dbReference>
<comment type="catalytic activity">
    <reaction evidence="11">
        <text>L-seryl-[protein] + ATP = O-phospho-L-seryl-[protein] + ADP + H(+)</text>
        <dbReference type="Rhea" id="RHEA:17989"/>
        <dbReference type="Rhea" id="RHEA-COMP:9863"/>
        <dbReference type="Rhea" id="RHEA-COMP:11604"/>
        <dbReference type="ChEBI" id="CHEBI:15378"/>
        <dbReference type="ChEBI" id="CHEBI:29999"/>
        <dbReference type="ChEBI" id="CHEBI:30616"/>
        <dbReference type="ChEBI" id="CHEBI:83421"/>
        <dbReference type="ChEBI" id="CHEBI:456216"/>
        <dbReference type="EC" id="2.7.11.1"/>
    </reaction>
</comment>
<dbReference type="PANTHER" id="PTHR45832">
    <property type="entry name" value="SERINE/THREONINE-PROTEIN KINASE SAMKA-RELATED-RELATED"/>
    <property type="match status" value="1"/>
</dbReference>
<accession>A0A261Y4V8</accession>
<evidence type="ECO:0000313" key="16">
    <source>
        <dbReference type="EMBL" id="OZJ05633.1"/>
    </source>
</evidence>
<evidence type="ECO:0000256" key="4">
    <source>
        <dbReference type="ARBA" id="ARBA00022490"/>
    </source>
</evidence>
<evidence type="ECO:0000256" key="3">
    <source>
        <dbReference type="ARBA" id="ARBA00012513"/>
    </source>
</evidence>
<evidence type="ECO:0000256" key="6">
    <source>
        <dbReference type="ARBA" id="ARBA00022679"/>
    </source>
</evidence>
<evidence type="ECO:0000259" key="14">
    <source>
        <dbReference type="PROSITE" id="PS50011"/>
    </source>
</evidence>
<protein>
    <recommendedName>
        <fullName evidence="3">non-specific serine/threonine protein kinase</fullName>
        <ecNumber evidence="3">2.7.11.1</ecNumber>
    </recommendedName>
</protein>
<dbReference type="GO" id="GO:0106310">
    <property type="term" value="F:protein serine kinase activity"/>
    <property type="evidence" value="ECO:0007669"/>
    <property type="project" value="RHEA"/>
</dbReference>
<name>A0A261Y4V8_9FUNG</name>
<dbReference type="PROSITE" id="PS50011">
    <property type="entry name" value="PROTEIN_KINASE_DOM"/>
    <property type="match status" value="1"/>
</dbReference>
<dbReference type="InterPro" id="IPR051931">
    <property type="entry name" value="PAK3-like"/>
</dbReference>
<dbReference type="SMART" id="SM00285">
    <property type="entry name" value="PBD"/>
    <property type="match status" value="1"/>
</dbReference>
<feature type="region of interest" description="Disordered" evidence="13">
    <location>
        <begin position="502"/>
        <end position="803"/>
    </location>
</feature>
<dbReference type="Proteomes" id="UP000242875">
    <property type="component" value="Unassembled WGS sequence"/>
</dbReference>
<dbReference type="GO" id="GO:0030447">
    <property type="term" value="P:filamentous growth"/>
    <property type="evidence" value="ECO:0007669"/>
    <property type="project" value="UniProtKB-ARBA"/>
</dbReference>
<dbReference type="EC" id="2.7.11.1" evidence="3"/>
<dbReference type="GO" id="GO:0005524">
    <property type="term" value="F:ATP binding"/>
    <property type="evidence" value="ECO:0007669"/>
    <property type="project" value="UniProtKB-UniRule"/>
</dbReference>
<feature type="compositionally biased region" description="Low complexity" evidence="13">
    <location>
        <begin position="520"/>
        <end position="545"/>
    </location>
</feature>
<dbReference type="InterPro" id="IPR000719">
    <property type="entry name" value="Prot_kinase_dom"/>
</dbReference>
<evidence type="ECO:0000256" key="7">
    <source>
        <dbReference type="ARBA" id="ARBA00022741"/>
    </source>
</evidence>
<evidence type="ECO:0000256" key="1">
    <source>
        <dbReference type="ARBA" id="ARBA00004496"/>
    </source>
</evidence>
<feature type="region of interest" description="Disordered" evidence="13">
    <location>
        <begin position="354"/>
        <end position="404"/>
    </location>
</feature>
<feature type="domain" description="Protein kinase" evidence="14">
    <location>
        <begin position="824"/>
        <end position="1075"/>
    </location>
</feature>
<dbReference type="InterPro" id="IPR008271">
    <property type="entry name" value="Ser/Thr_kinase_AS"/>
</dbReference>
<proteinExistence type="inferred from homology"/>
<feature type="compositionally biased region" description="Polar residues" evidence="13">
    <location>
        <begin position="187"/>
        <end position="198"/>
    </location>
</feature>
<feature type="compositionally biased region" description="Low complexity" evidence="13">
    <location>
        <begin position="208"/>
        <end position="223"/>
    </location>
</feature>
<evidence type="ECO:0000256" key="13">
    <source>
        <dbReference type="SAM" id="MobiDB-lite"/>
    </source>
</evidence>
<dbReference type="EMBL" id="MVBO01000012">
    <property type="protein sequence ID" value="OZJ05633.1"/>
    <property type="molecule type" value="Genomic_DNA"/>
</dbReference>
<keyword evidence="8" id="KW-0418">Kinase</keyword>
<dbReference type="FunFam" id="3.30.200.20:FF:000385">
    <property type="entry name" value="Non-specific serine/threonine protein kinase"/>
    <property type="match status" value="1"/>
</dbReference>
<evidence type="ECO:0000256" key="12">
    <source>
        <dbReference type="PROSITE-ProRule" id="PRU10141"/>
    </source>
</evidence>
<dbReference type="InterPro" id="IPR011009">
    <property type="entry name" value="Kinase-like_dom_sf"/>
</dbReference>
<feature type="domain" description="CRIB" evidence="15">
    <location>
        <begin position="400"/>
        <end position="413"/>
    </location>
</feature>
<feature type="compositionally biased region" description="Polar residues" evidence="13">
    <location>
        <begin position="36"/>
        <end position="51"/>
    </location>
</feature>
<feature type="compositionally biased region" description="Basic residues" evidence="13">
    <location>
        <begin position="148"/>
        <end position="159"/>
    </location>
</feature>
<dbReference type="FunFam" id="1.10.510.10:FF:000011">
    <property type="entry name" value="Non-specific serine/threonine protein kinase"/>
    <property type="match status" value="1"/>
</dbReference>
<evidence type="ECO:0000256" key="5">
    <source>
        <dbReference type="ARBA" id="ARBA00022527"/>
    </source>
</evidence>
<dbReference type="Gene3D" id="1.10.510.10">
    <property type="entry name" value="Transferase(Phosphotransferase) domain 1"/>
    <property type="match status" value="1"/>
</dbReference>
<evidence type="ECO:0000256" key="2">
    <source>
        <dbReference type="ARBA" id="ARBA00008874"/>
    </source>
</evidence>
<comment type="catalytic activity">
    <reaction evidence="10">
        <text>L-threonyl-[protein] + ATP = O-phospho-L-threonyl-[protein] + ADP + H(+)</text>
        <dbReference type="Rhea" id="RHEA:46608"/>
        <dbReference type="Rhea" id="RHEA-COMP:11060"/>
        <dbReference type="Rhea" id="RHEA-COMP:11605"/>
        <dbReference type="ChEBI" id="CHEBI:15378"/>
        <dbReference type="ChEBI" id="CHEBI:30013"/>
        <dbReference type="ChEBI" id="CHEBI:30616"/>
        <dbReference type="ChEBI" id="CHEBI:61977"/>
        <dbReference type="ChEBI" id="CHEBI:456216"/>
        <dbReference type="EC" id="2.7.11.1"/>
    </reaction>
</comment>
<feature type="region of interest" description="Disordered" evidence="13">
    <location>
        <begin position="1"/>
        <end position="311"/>
    </location>
</feature>
<evidence type="ECO:0000256" key="10">
    <source>
        <dbReference type="ARBA" id="ARBA00047899"/>
    </source>
</evidence>
<evidence type="ECO:0000259" key="15">
    <source>
        <dbReference type="PROSITE" id="PS50108"/>
    </source>
</evidence>
<dbReference type="Gene3D" id="3.30.200.20">
    <property type="entry name" value="Phosphorylase Kinase, domain 1"/>
    <property type="match status" value="1"/>
</dbReference>
<feature type="binding site" evidence="12">
    <location>
        <position position="853"/>
    </location>
    <ligand>
        <name>ATP</name>
        <dbReference type="ChEBI" id="CHEBI:30616"/>
    </ligand>
</feature>
<feature type="compositionally biased region" description="Polar residues" evidence="13">
    <location>
        <begin position="606"/>
        <end position="623"/>
    </location>
</feature>
<dbReference type="OrthoDB" id="248923at2759"/>
<keyword evidence="17" id="KW-1185">Reference proteome</keyword>
<evidence type="ECO:0000256" key="8">
    <source>
        <dbReference type="ARBA" id="ARBA00022777"/>
    </source>
</evidence>
<gene>
    <name evidence="16" type="ORF">BZG36_01520</name>
</gene>
<reference evidence="16 17" key="1">
    <citation type="journal article" date="2017" name="Mycologia">
        <title>Bifiguratus adelaidae, gen. et sp. nov., a new member of Mucoromycotina in endophytic and soil-dwelling habitats.</title>
        <authorList>
            <person name="Torres-Cruz T.J."/>
            <person name="Billingsley Tobias T.L."/>
            <person name="Almatruk M."/>
            <person name="Hesse C."/>
            <person name="Kuske C.R."/>
            <person name="Desiro A."/>
            <person name="Benucci G.M."/>
            <person name="Bonito G."/>
            <person name="Stajich J.E."/>
            <person name="Dunlap C."/>
            <person name="Arnold A.E."/>
            <person name="Porras-Alfaro A."/>
        </authorList>
    </citation>
    <scope>NUCLEOTIDE SEQUENCE [LARGE SCALE GENOMIC DNA]</scope>
    <source>
        <strain evidence="16 17">AZ0501</strain>
    </source>
</reference>
<dbReference type="InterPro" id="IPR033923">
    <property type="entry name" value="PAK_BD"/>
</dbReference>
<dbReference type="CDD" id="cd06614">
    <property type="entry name" value="STKc_PAK"/>
    <property type="match status" value="1"/>
</dbReference>
<feature type="compositionally biased region" description="Polar residues" evidence="13">
    <location>
        <begin position="18"/>
        <end position="28"/>
    </location>
</feature>
<dbReference type="SMART" id="SM00220">
    <property type="entry name" value="S_TKc"/>
    <property type="match status" value="1"/>
</dbReference>
<organism evidence="16 17">
    <name type="scientific">Bifiguratus adelaidae</name>
    <dbReference type="NCBI Taxonomy" id="1938954"/>
    <lineage>
        <taxon>Eukaryota</taxon>
        <taxon>Fungi</taxon>
        <taxon>Fungi incertae sedis</taxon>
        <taxon>Mucoromycota</taxon>
        <taxon>Mucoromycotina</taxon>
        <taxon>Endogonomycetes</taxon>
        <taxon>Endogonales</taxon>
        <taxon>Endogonales incertae sedis</taxon>
        <taxon>Bifiguratus</taxon>
    </lineage>
</organism>
<dbReference type="PANTHER" id="PTHR45832:SF22">
    <property type="entry name" value="SERINE_THREONINE-PROTEIN KINASE SAMKA-RELATED"/>
    <property type="match status" value="1"/>
</dbReference>
<keyword evidence="7 12" id="KW-0547">Nucleotide-binding</keyword>
<comment type="similarity">
    <text evidence="2">Belongs to the protein kinase superfamily. STE Ser/Thr protein kinase family. STE20 subfamily.</text>
</comment>
<feature type="compositionally biased region" description="Polar residues" evidence="13">
    <location>
        <begin position="298"/>
        <end position="311"/>
    </location>
</feature>
<feature type="compositionally biased region" description="Pro residues" evidence="13">
    <location>
        <begin position="756"/>
        <end position="765"/>
    </location>
</feature>
<keyword evidence="9 12" id="KW-0067">ATP-binding</keyword>
<feature type="compositionally biased region" description="Low complexity" evidence="13">
    <location>
        <begin position="769"/>
        <end position="786"/>
    </location>
</feature>
<dbReference type="AlphaFoldDB" id="A0A261Y4V8"/>
<comment type="caution">
    <text evidence="16">The sequence shown here is derived from an EMBL/GenBank/DDBJ whole genome shotgun (WGS) entry which is preliminary data.</text>
</comment>
<dbReference type="InterPro" id="IPR017441">
    <property type="entry name" value="Protein_kinase_ATP_BS"/>
</dbReference>
<keyword evidence="6" id="KW-0808">Transferase</keyword>
<dbReference type="CDD" id="cd01093">
    <property type="entry name" value="CRIB_PAK_like"/>
    <property type="match status" value="1"/>
</dbReference>
<dbReference type="InterPro" id="IPR036936">
    <property type="entry name" value="CRIB_dom_sf"/>
</dbReference>
<feature type="compositionally biased region" description="Polar residues" evidence="13">
    <location>
        <begin position="682"/>
        <end position="698"/>
    </location>
</feature>
<dbReference type="Gene3D" id="3.90.810.10">
    <property type="entry name" value="CRIB domain"/>
    <property type="match status" value="1"/>
</dbReference>
<feature type="compositionally biased region" description="Polar residues" evidence="13">
    <location>
        <begin position="375"/>
        <end position="395"/>
    </location>
</feature>
<feature type="compositionally biased region" description="Polar residues" evidence="13">
    <location>
        <begin position="224"/>
        <end position="236"/>
    </location>
</feature>
<dbReference type="Pfam" id="PF00069">
    <property type="entry name" value="Pkinase"/>
    <property type="match status" value="1"/>
</dbReference>
<dbReference type="PROSITE" id="PS00108">
    <property type="entry name" value="PROTEIN_KINASE_ST"/>
    <property type="match status" value="1"/>
</dbReference>
<dbReference type="Pfam" id="PF00786">
    <property type="entry name" value="PBD"/>
    <property type="match status" value="1"/>
</dbReference>
<dbReference type="InterPro" id="IPR000095">
    <property type="entry name" value="CRIB_dom"/>
</dbReference>
<feature type="compositionally biased region" description="Polar residues" evidence="13">
    <location>
        <begin position="505"/>
        <end position="519"/>
    </location>
</feature>
<feature type="compositionally biased region" description="Basic and acidic residues" evidence="13">
    <location>
        <begin position="588"/>
        <end position="605"/>
    </location>
</feature>
<evidence type="ECO:0000256" key="11">
    <source>
        <dbReference type="ARBA" id="ARBA00048679"/>
    </source>
</evidence>
<feature type="compositionally biased region" description="Low complexity" evidence="13">
    <location>
        <begin position="712"/>
        <end position="742"/>
    </location>
</feature>
<dbReference type="GO" id="GO:0004674">
    <property type="term" value="F:protein serine/threonine kinase activity"/>
    <property type="evidence" value="ECO:0007669"/>
    <property type="project" value="UniProtKB-KW"/>
</dbReference>
<feature type="compositionally biased region" description="Polar residues" evidence="13">
    <location>
        <begin position="134"/>
        <end position="144"/>
    </location>
</feature>
<dbReference type="SUPFAM" id="SSF56112">
    <property type="entry name" value="Protein kinase-like (PK-like)"/>
    <property type="match status" value="1"/>
</dbReference>
<dbReference type="PROSITE" id="PS50108">
    <property type="entry name" value="CRIB"/>
    <property type="match status" value="1"/>
</dbReference>
<keyword evidence="5" id="KW-0723">Serine/threonine-protein kinase</keyword>